<dbReference type="InterPro" id="IPR050158">
    <property type="entry name" value="Ubiquitin_ubiquitin-like"/>
</dbReference>
<dbReference type="PRINTS" id="PR00348">
    <property type="entry name" value="UBIQUITIN"/>
</dbReference>
<dbReference type="InterPro" id="IPR000626">
    <property type="entry name" value="Ubiquitin-like_dom"/>
</dbReference>
<dbReference type="InterPro" id="IPR019956">
    <property type="entry name" value="Ubiquitin_dom"/>
</dbReference>
<name>A0A6B2L179_9EUKA</name>
<dbReference type="GO" id="GO:0005737">
    <property type="term" value="C:cytoplasm"/>
    <property type="evidence" value="ECO:0007669"/>
    <property type="project" value="UniProtKB-SubCell"/>
</dbReference>
<reference evidence="8" key="1">
    <citation type="journal article" date="2020" name="J. Eukaryot. Microbiol.">
        <title>De novo Sequencing, Assembly and Annotation of the Transcriptome for the Free-Living Testate Amoeba Arcella intermedia.</title>
        <authorList>
            <person name="Ribeiro G.M."/>
            <person name="Porfirio-Sousa A.L."/>
            <person name="Maurer-Alcala X.X."/>
            <person name="Katz L.A."/>
            <person name="Lahr D.J.G."/>
        </authorList>
    </citation>
    <scope>NUCLEOTIDE SEQUENCE</scope>
</reference>
<keyword evidence="3" id="KW-0963">Cytoplasm</keyword>
<dbReference type="GO" id="GO:0003729">
    <property type="term" value="F:mRNA binding"/>
    <property type="evidence" value="ECO:0007669"/>
    <property type="project" value="UniProtKB-ARBA"/>
</dbReference>
<dbReference type="EMBL" id="GIBP01001763">
    <property type="protein sequence ID" value="NDV30732.1"/>
    <property type="molecule type" value="Transcribed_RNA"/>
</dbReference>
<evidence type="ECO:0000259" key="7">
    <source>
        <dbReference type="PROSITE" id="PS50053"/>
    </source>
</evidence>
<sequence>MQIFIKTLTGKTVTLDVESGDTINNVKAKIQDKEGIPPDQQRLIFAGKQLEDGRTLADYNIQKESSLHLVLRLRGGPGPEEKKEETFESLDSAMVSGLAEHVVYEIPRPVTIRALESAMVQIASLPLRGDRVLVYDYKVSEVSAVRAIHLHNTSDIVLANGSISVIENGRFVAQTEFAPMLPKDDQLIPYGEDTTVSVVKSSSTYDNVEQVRLNYSTTNLAPNADPDGCTLFYLTRIITQYNIKNNSNRKIPAFYVDHTANSSYDYVITTKENLMKEVTGWGRFKFMLEEGKEMKLVVEEQATYKRNVGVGELSSWITGRAGLLVEQGVLAEDVLEVLRGVVRKKETCEALANVERESFSERDYKNWKGPFSIEKVSKEPVIPQSILDKVAEVLALKAREAELVRLIASKNEHINKVFKNQDRLRENIKSFQHMTDSDLVKRYSQDLNKEEDDLIKTRRSIEESENEKLILSKTIKDLSYEVGRTAAKVRESLLAITSTDPAPKKAPLQEEKRAPVKK</sequence>
<dbReference type="PROSITE" id="PS00299">
    <property type="entry name" value="UBIQUITIN_1"/>
    <property type="match status" value="1"/>
</dbReference>
<evidence type="ECO:0000256" key="5">
    <source>
        <dbReference type="ARBA" id="ARBA00023242"/>
    </source>
</evidence>
<evidence type="ECO:0000256" key="3">
    <source>
        <dbReference type="ARBA" id="ARBA00022490"/>
    </source>
</evidence>
<dbReference type="Gene3D" id="3.10.20.90">
    <property type="entry name" value="Phosphatidylinositol 3-kinase Catalytic Subunit, Chain A, domain 1"/>
    <property type="match status" value="1"/>
</dbReference>
<organism evidence="8">
    <name type="scientific">Arcella intermedia</name>
    <dbReference type="NCBI Taxonomy" id="1963864"/>
    <lineage>
        <taxon>Eukaryota</taxon>
        <taxon>Amoebozoa</taxon>
        <taxon>Tubulinea</taxon>
        <taxon>Elardia</taxon>
        <taxon>Arcellinida</taxon>
        <taxon>Sphaerothecina</taxon>
        <taxon>Arcellidae</taxon>
        <taxon>Arcella</taxon>
    </lineage>
</organism>
<feature type="domain" description="Ubiquitin-like" evidence="7">
    <location>
        <begin position="1"/>
        <end position="76"/>
    </location>
</feature>
<evidence type="ECO:0000256" key="6">
    <source>
        <dbReference type="SAM" id="MobiDB-lite"/>
    </source>
</evidence>
<dbReference type="SUPFAM" id="SSF54236">
    <property type="entry name" value="Ubiquitin-like"/>
    <property type="match status" value="1"/>
</dbReference>
<dbReference type="FunFam" id="3.10.20.90:FF:000016">
    <property type="entry name" value="Polyubiquitin 3"/>
    <property type="match status" value="1"/>
</dbReference>
<evidence type="ECO:0000256" key="2">
    <source>
        <dbReference type="ARBA" id="ARBA00004496"/>
    </source>
</evidence>
<feature type="compositionally biased region" description="Basic and acidic residues" evidence="6">
    <location>
        <begin position="507"/>
        <end position="518"/>
    </location>
</feature>
<dbReference type="InterPro" id="IPR019954">
    <property type="entry name" value="Ubiquitin_CS"/>
</dbReference>
<dbReference type="Pfam" id="PF00240">
    <property type="entry name" value="ubiquitin"/>
    <property type="match status" value="1"/>
</dbReference>
<dbReference type="CDD" id="cd01803">
    <property type="entry name" value="Ubl_ubiquitin"/>
    <property type="match status" value="1"/>
</dbReference>
<feature type="region of interest" description="Disordered" evidence="6">
    <location>
        <begin position="498"/>
        <end position="518"/>
    </location>
</feature>
<dbReference type="SMART" id="SM00213">
    <property type="entry name" value="UBQ"/>
    <property type="match status" value="1"/>
</dbReference>
<evidence type="ECO:0000313" key="8">
    <source>
        <dbReference type="EMBL" id="NDV30732.1"/>
    </source>
</evidence>
<keyword evidence="4" id="KW-1017">Isopeptide bond</keyword>
<dbReference type="AlphaFoldDB" id="A0A6B2L179"/>
<accession>A0A6B2L179</accession>
<dbReference type="PROSITE" id="PS50053">
    <property type="entry name" value="UBIQUITIN_2"/>
    <property type="match status" value="1"/>
</dbReference>
<proteinExistence type="predicted"/>
<dbReference type="PANTHER" id="PTHR10666">
    <property type="entry name" value="UBIQUITIN"/>
    <property type="match status" value="1"/>
</dbReference>
<protein>
    <recommendedName>
        <fullName evidence="7">Ubiquitin-like domain-containing protein</fullName>
    </recommendedName>
</protein>
<evidence type="ECO:0000256" key="1">
    <source>
        <dbReference type="ARBA" id="ARBA00004123"/>
    </source>
</evidence>
<evidence type="ECO:0000256" key="4">
    <source>
        <dbReference type="ARBA" id="ARBA00022499"/>
    </source>
</evidence>
<dbReference type="InterPro" id="IPR029071">
    <property type="entry name" value="Ubiquitin-like_domsf"/>
</dbReference>
<dbReference type="GO" id="GO:0005634">
    <property type="term" value="C:nucleus"/>
    <property type="evidence" value="ECO:0007669"/>
    <property type="project" value="UniProtKB-SubCell"/>
</dbReference>
<keyword evidence="5" id="KW-0539">Nucleus</keyword>
<comment type="subcellular location">
    <subcellularLocation>
        <location evidence="2">Cytoplasm</location>
    </subcellularLocation>
    <subcellularLocation>
        <location evidence="1">Nucleus</location>
    </subcellularLocation>
</comment>